<evidence type="ECO:0000313" key="2">
    <source>
        <dbReference type="EMBL" id="CAL1240857.1"/>
    </source>
</evidence>
<accession>A0ABM9NJP8</accession>
<reference evidence="2 3" key="1">
    <citation type="submission" date="2024-04" db="EMBL/GenBank/DDBJ databases">
        <authorList>
            <person name="Cremers G."/>
        </authorList>
    </citation>
    <scope>NUCLEOTIDE SEQUENCE [LARGE SCALE GENOMIC DNA]</scope>
    <source>
        <strain evidence="2">MeCH1-AG</strain>
    </source>
</reference>
<organism evidence="2 3">
    <name type="scientific">Candidatus Methylocalor cossyra</name>
    <dbReference type="NCBI Taxonomy" id="3108543"/>
    <lineage>
        <taxon>Bacteria</taxon>
        <taxon>Pseudomonadati</taxon>
        <taxon>Pseudomonadota</taxon>
        <taxon>Gammaproteobacteria</taxon>
        <taxon>Methylococcales</taxon>
        <taxon>Methylococcaceae</taxon>
        <taxon>Candidatus Methylocalor</taxon>
    </lineage>
</organism>
<gene>
    <name evidence="2" type="ORF">MECH1_V1_2081</name>
</gene>
<feature type="region of interest" description="Disordered" evidence="1">
    <location>
        <begin position="72"/>
        <end position="161"/>
    </location>
</feature>
<name>A0ABM9NJP8_9GAMM</name>
<protein>
    <submittedName>
        <fullName evidence="2">Uncharacterized protein</fullName>
    </submittedName>
</protein>
<sequence>MYRWSSGYPFQAHGRHPHKQAPCRSPDLSFSSNRIGIPPSPHPAFDRPGRRGFGRRSLLPLRPRPAALFQRFADQDAKGQAKGEIGQHIAQDFQQHPESPAFHPKATPALSPSQRVSPGRGNPTLPEGSQSSLSEGSVSDRPRTQKRPIAAMVSKPGDCFF</sequence>
<evidence type="ECO:0000313" key="3">
    <source>
        <dbReference type="Proteomes" id="UP001497493"/>
    </source>
</evidence>
<feature type="region of interest" description="Disordered" evidence="1">
    <location>
        <begin position="1"/>
        <end position="59"/>
    </location>
</feature>
<dbReference type="Proteomes" id="UP001497493">
    <property type="component" value="Chromosome"/>
</dbReference>
<keyword evidence="3" id="KW-1185">Reference proteome</keyword>
<feature type="compositionally biased region" description="Low complexity" evidence="1">
    <location>
        <begin position="127"/>
        <end position="137"/>
    </location>
</feature>
<dbReference type="EMBL" id="OZ026884">
    <property type="protein sequence ID" value="CAL1240857.1"/>
    <property type="molecule type" value="Genomic_DNA"/>
</dbReference>
<proteinExistence type="predicted"/>
<evidence type="ECO:0000256" key="1">
    <source>
        <dbReference type="SAM" id="MobiDB-lite"/>
    </source>
</evidence>